<dbReference type="InterPro" id="IPR036188">
    <property type="entry name" value="FAD/NAD-bd_sf"/>
</dbReference>
<dbReference type="GO" id="GO:0050660">
    <property type="term" value="F:flavin adenine dinucleotide binding"/>
    <property type="evidence" value="ECO:0007669"/>
    <property type="project" value="InterPro"/>
</dbReference>
<accession>A0A229P4T0</accession>
<evidence type="ECO:0000256" key="3">
    <source>
        <dbReference type="ARBA" id="ARBA00023002"/>
    </source>
</evidence>
<dbReference type="Gene3D" id="3.30.9.10">
    <property type="entry name" value="D-Amino Acid Oxidase, subunit A, domain 2"/>
    <property type="match status" value="1"/>
</dbReference>
<dbReference type="InterPro" id="IPR006076">
    <property type="entry name" value="FAD-dep_OxRdtase"/>
</dbReference>
<dbReference type="UniPathway" id="UPA00060"/>
<name>A0A229P4T0_9BACL</name>
<dbReference type="PROSITE" id="PS51257">
    <property type="entry name" value="PROKAR_LIPOPROTEIN"/>
    <property type="match status" value="1"/>
</dbReference>
<dbReference type="GO" id="GO:0009229">
    <property type="term" value="P:thiamine diphosphate biosynthetic process"/>
    <property type="evidence" value="ECO:0007669"/>
    <property type="project" value="UniProtKB-UniPathway"/>
</dbReference>
<dbReference type="EC" id="1.4.3.19" evidence="5"/>
<evidence type="ECO:0000256" key="2">
    <source>
        <dbReference type="ARBA" id="ARBA00022977"/>
    </source>
</evidence>
<dbReference type="EMBL" id="NMUQ01000001">
    <property type="protein sequence ID" value="OXM17118.1"/>
    <property type="molecule type" value="Genomic_DNA"/>
</dbReference>
<dbReference type="InterPro" id="IPR012727">
    <property type="entry name" value="Gly_oxidase_ThiO"/>
</dbReference>
<protein>
    <recommendedName>
        <fullName evidence="5">glycine oxidase</fullName>
        <ecNumber evidence="5">1.4.3.19</ecNumber>
    </recommendedName>
</protein>
<keyword evidence="2" id="KW-0784">Thiamine biosynthesis</keyword>
<dbReference type="Proteomes" id="UP000215145">
    <property type="component" value="Unassembled WGS sequence"/>
</dbReference>
<evidence type="ECO:0000256" key="4">
    <source>
        <dbReference type="ARBA" id="ARBA00049872"/>
    </source>
</evidence>
<organism evidence="7 8">
    <name type="scientific">Paenibacillus herberti</name>
    <dbReference type="NCBI Taxonomy" id="1619309"/>
    <lineage>
        <taxon>Bacteria</taxon>
        <taxon>Bacillati</taxon>
        <taxon>Bacillota</taxon>
        <taxon>Bacilli</taxon>
        <taxon>Bacillales</taxon>
        <taxon>Paenibacillaceae</taxon>
        <taxon>Paenibacillus</taxon>
    </lineage>
</organism>
<comment type="caution">
    <text evidence="7">The sequence shown here is derived from an EMBL/GenBank/DDBJ whole genome shotgun (WGS) entry which is preliminary data.</text>
</comment>
<comment type="catalytic activity">
    <reaction evidence="4">
        <text>glycine + O2 + H2O = glyoxylate + H2O2 + NH4(+)</text>
        <dbReference type="Rhea" id="RHEA:11532"/>
        <dbReference type="ChEBI" id="CHEBI:15377"/>
        <dbReference type="ChEBI" id="CHEBI:15379"/>
        <dbReference type="ChEBI" id="CHEBI:16240"/>
        <dbReference type="ChEBI" id="CHEBI:28938"/>
        <dbReference type="ChEBI" id="CHEBI:36655"/>
        <dbReference type="ChEBI" id="CHEBI:57305"/>
        <dbReference type="EC" id="1.4.3.19"/>
    </reaction>
</comment>
<comment type="pathway">
    <text evidence="1">Cofactor biosynthesis; thiamine diphosphate biosynthesis.</text>
</comment>
<evidence type="ECO:0000256" key="5">
    <source>
        <dbReference type="ARBA" id="ARBA00050018"/>
    </source>
</evidence>
<evidence type="ECO:0000259" key="6">
    <source>
        <dbReference type="Pfam" id="PF01266"/>
    </source>
</evidence>
<gene>
    <name evidence="7" type="primary">thiO</name>
    <name evidence="7" type="ORF">CGZ75_10975</name>
</gene>
<dbReference type="SUPFAM" id="SSF51905">
    <property type="entry name" value="FAD/NAD(P)-binding domain"/>
    <property type="match status" value="1"/>
</dbReference>
<proteinExistence type="predicted"/>
<keyword evidence="8" id="KW-1185">Reference proteome</keyword>
<dbReference type="AlphaFoldDB" id="A0A229P4T0"/>
<dbReference type="GO" id="GO:0043799">
    <property type="term" value="F:glycine oxidase activity"/>
    <property type="evidence" value="ECO:0007669"/>
    <property type="project" value="UniProtKB-EC"/>
</dbReference>
<sequence>MKERVLILGGGIIGLSCALEAARSGEREVTIVERGSFGGQASGAAAGMLAPYSENPEQPDVFFEFCLDSLRRYPDWVRLVEERSGINVGLRRTGSIGVAFHEADLLPMQSRLRWQQAAGSGGELLDEANVARLEPLLAAGAVGGIYTPTEAHVDAPQLAAALEQACRQHGVRMAGGAGGLAALELHPPEGWRSPVRLSTESGDSYEADRLVICAGAWTGEFERMFGMPETIHPIRGQICSYEVPDGMVRHMVFSSQAYWVAKSGRRLVCGASEDVAGFCTDVTEKGIGRLERWSARTFPLLGGVMPKLRWAGLRPATRDGRPLIGRLEEYPQVIFAAGHYRNGILLAPATAAAVLSLLEDRPLPLLGAFHPERFRGSSSRGTSVSSSLAGVGAIGVAVSEASTVAASAAGTVSTVVMDSLAFGGDVSQGRKL</sequence>
<dbReference type="Pfam" id="PF01266">
    <property type="entry name" value="DAO"/>
    <property type="match status" value="1"/>
</dbReference>
<dbReference type="GO" id="GO:0005737">
    <property type="term" value="C:cytoplasm"/>
    <property type="evidence" value="ECO:0007669"/>
    <property type="project" value="TreeGrafter"/>
</dbReference>
<dbReference type="PANTHER" id="PTHR13847">
    <property type="entry name" value="SARCOSINE DEHYDROGENASE-RELATED"/>
    <property type="match status" value="1"/>
</dbReference>
<dbReference type="OrthoDB" id="9794226at2"/>
<evidence type="ECO:0000313" key="8">
    <source>
        <dbReference type="Proteomes" id="UP000215145"/>
    </source>
</evidence>
<dbReference type="NCBIfam" id="TIGR02352">
    <property type="entry name" value="thiamin_ThiO"/>
    <property type="match status" value="1"/>
</dbReference>
<dbReference type="PANTHER" id="PTHR13847:SF289">
    <property type="entry name" value="GLYCINE OXIDASE"/>
    <property type="match status" value="1"/>
</dbReference>
<reference evidence="7 8" key="1">
    <citation type="submission" date="2017-07" db="EMBL/GenBank/DDBJ databases">
        <title>Paenibacillus herberti R33 genome sequencing and assembly.</title>
        <authorList>
            <person name="Su W."/>
        </authorList>
    </citation>
    <scope>NUCLEOTIDE SEQUENCE [LARGE SCALE GENOMIC DNA]</scope>
    <source>
        <strain evidence="7 8">R33</strain>
    </source>
</reference>
<dbReference type="SUPFAM" id="SSF54373">
    <property type="entry name" value="FAD-linked reductases, C-terminal domain"/>
    <property type="match status" value="1"/>
</dbReference>
<evidence type="ECO:0000256" key="1">
    <source>
        <dbReference type="ARBA" id="ARBA00004948"/>
    </source>
</evidence>
<feature type="domain" description="FAD dependent oxidoreductase" evidence="6">
    <location>
        <begin position="4"/>
        <end position="354"/>
    </location>
</feature>
<dbReference type="GO" id="GO:0009228">
    <property type="term" value="P:thiamine biosynthetic process"/>
    <property type="evidence" value="ECO:0007669"/>
    <property type="project" value="UniProtKB-KW"/>
</dbReference>
<dbReference type="RefSeq" id="WP_089524195.1">
    <property type="nucleotide sequence ID" value="NZ_NMUQ01000001.1"/>
</dbReference>
<keyword evidence="3" id="KW-0560">Oxidoreductase</keyword>
<evidence type="ECO:0000313" key="7">
    <source>
        <dbReference type="EMBL" id="OXM17118.1"/>
    </source>
</evidence>
<dbReference type="Gene3D" id="3.50.50.60">
    <property type="entry name" value="FAD/NAD(P)-binding domain"/>
    <property type="match status" value="1"/>
</dbReference>